<evidence type="ECO:0000313" key="2">
    <source>
        <dbReference type="Proteomes" id="UP000288716"/>
    </source>
</evidence>
<dbReference type="SUPFAM" id="SSF100920">
    <property type="entry name" value="Heat shock protein 70kD (HSP70), peptide-binding domain"/>
    <property type="match status" value="1"/>
</dbReference>
<dbReference type="EMBL" id="NCKV01025849">
    <property type="protein sequence ID" value="RWS19462.1"/>
    <property type="molecule type" value="Genomic_DNA"/>
</dbReference>
<sequence length="224" mass="26053">MTNDERKNITLKNKTYFRYKFECDYIAPVIIESGSRLPVTKTFDIYGHCGTCELKIFEGEYIKPNNIRDTKIFGMPIKITKGVKKGIFGIKITVNIDESGILSFSLLDRESNETKIYYLKNKFTSEVIDNTKTSLYERLQKSMIEKGFLKKRLRNYVNSYIDMLGNIKLDSNKCDVVSLEEKLHNTLSWLSADHCVFAIKNKQKEIEQLVHEIFEYTIVKETAV</sequence>
<organism evidence="1 2">
    <name type="scientific">Leptotrombidium deliense</name>
    <dbReference type="NCBI Taxonomy" id="299467"/>
    <lineage>
        <taxon>Eukaryota</taxon>
        <taxon>Metazoa</taxon>
        <taxon>Ecdysozoa</taxon>
        <taxon>Arthropoda</taxon>
        <taxon>Chelicerata</taxon>
        <taxon>Arachnida</taxon>
        <taxon>Acari</taxon>
        <taxon>Acariformes</taxon>
        <taxon>Trombidiformes</taxon>
        <taxon>Prostigmata</taxon>
        <taxon>Anystina</taxon>
        <taxon>Parasitengona</taxon>
        <taxon>Trombiculoidea</taxon>
        <taxon>Trombiculidae</taxon>
        <taxon>Leptotrombidium</taxon>
    </lineage>
</organism>
<dbReference type="VEuPathDB" id="VectorBase:LDEU012578"/>
<name>A0A443RVS4_9ACAR</name>
<gene>
    <name evidence="1" type="ORF">B4U80_14424</name>
</gene>
<comment type="caution">
    <text evidence="1">The sequence shown here is derived from an EMBL/GenBank/DDBJ whole genome shotgun (WGS) entry which is preliminary data.</text>
</comment>
<proteinExistence type="predicted"/>
<keyword evidence="2" id="KW-1185">Reference proteome</keyword>
<reference evidence="1 2" key="1">
    <citation type="journal article" date="2018" name="Gigascience">
        <title>Genomes of trombidid mites reveal novel predicted allergens and laterally-transferred genes associated with secondary metabolism.</title>
        <authorList>
            <person name="Dong X."/>
            <person name="Chaisiri K."/>
            <person name="Xia D."/>
            <person name="Armstrong S.D."/>
            <person name="Fang Y."/>
            <person name="Donnelly M.J."/>
            <person name="Kadowaki T."/>
            <person name="McGarry J.W."/>
            <person name="Darby A.C."/>
            <person name="Makepeace B.L."/>
        </authorList>
    </citation>
    <scope>NUCLEOTIDE SEQUENCE [LARGE SCALE GENOMIC DNA]</scope>
    <source>
        <strain evidence="1">UoL-UT</strain>
    </source>
</reference>
<evidence type="ECO:0000313" key="1">
    <source>
        <dbReference type="EMBL" id="RWS19462.1"/>
    </source>
</evidence>
<dbReference type="Proteomes" id="UP000288716">
    <property type="component" value="Unassembled WGS sequence"/>
</dbReference>
<protein>
    <submittedName>
        <fullName evidence="1">Uncharacterized protein</fullName>
    </submittedName>
</protein>
<dbReference type="Gene3D" id="2.60.34.10">
    <property type="entry name" value="Substrate Binding Domain Of DNAk, Chain A, domain 1"/>
    <property type="match status" value="1"/>
</dbReference>
<accession>A0A443RVS4</accession>
<dbReference type="InterPro" id="IPR029047">
    <property type="entry name" value="HSP70_peptide-bd_sf"/>
</dbReference>
<dbReference type="AlphaFoldDB" id="A0A443RVS4"/>